<feature type="chain" id="PRO_5043512460" evidence="8">
    <location>
        <begin position="23"/>
        <end position="1536"/>
    </location>
</feature>
<proteinExistence type="predicted"/>
<dbReference type="InterPro" id="IPR000082">
    <property type="entry name" value="SEA_dom"/>
</dbReference>
<dbReference type="SUPFAM" id="SSF82671">
    <property type="entry name" value="SEA domain"/>
    <property type="match status" value="1"/>
</dbReference>
<keyword evidence="1 5" id="KW-0245">EGF-like domain</keyword>
<dbReference type="PROSITE" id="PS01187">
    <property type="entry name" value="EGF_CA"/>
    <property type="match status" value="1"/>
</dbReference>
<dbReference type="EMBL" id="CACRXK020008886">
    <property type="protein sequence ID" value="CAB4015894.1"/>
    <property type="molecule type" value="Genomic_DNA"/>
</dbReference>
<evidence type="ECO:0000256" key="8">
    <source>
        <dbReference type="SAM" id="SignalP"/>
    </source>
</evidence>
<dbReference type="SMART" id="SM00179">
    <property type="entry name" value="EGF_CA"/>
    <property type="match status" value="1"/>
</dbReference>
<evidence type="ECO:0000256" key="5">
    <source>
        <dbReference type="PROSITE-ProRule" id="PRU00076"/>
    </source>
</evidence>
<comment type="caution">
    <text evidence="9">The sequence shown here is derived from an EMBL/GenBank/DDBJ whole genome shotgun (WGS) entry which is preliminary data.</text>
</comment>
<evidence type="ECO:0000256" key="4">
    <source>
        <dbReference type="ARBA" id="ARBA00023157"/>
    </source>
</evidence>
<evidence type="ECO:0000313" key="10">
    <source>
        <dbReference type="Proteomes" id="UP001152795"/>
    </source>
</evidence>
<feature type="signal peptide" evidence="8">
    <location>
        <begin position="1"/>
        <end position="22"/>
    </location>
</feature>
<dbReference type="SUPFAM" id="SSF57196">
    <property type="entry name" value="EGF/Laminin"/>
    <property type="match status" value="1"/>
</dbReference>
<reference evidence="9" key="1">
    <citation type="submission" date="2020-04" db="EMBL/GenBank/DDBJ databases">
        <authorList>
            <person name="Alioto T."/>
            <person name="Alioto T."/>
            <person name="Gomez Garrido J."/>
        </authorList>
    </citation>
    <scope>NUCLEOTIDE SEQUENCE</scope>
    <source>
        <strain evidence="9">A484AB</strain>
    </source>
</reference>
<accession>A0A7D9ET85</accession>
<dbReference type="PROSITE" id="PS00010">
    <property type="entry name" value="ASX_HYDROXYL"/>
    <property type="match status" value="1"/>
</dbReference>
<dbReference type="Pfam" id="PF07645">
    <property type="entry name" value="EGF_CA"/>
    <property type="match status" value="1"/>
</dbReference>
<dbReference type="Proteomes" id="UP001152795">
    <property type="component" value="Unassembled WGS sequence"/>
</dbReference>
<dbReference type="Gene3D" id="2.10.25.10">
    <property type="entry name" value="Laminin"/>
    <property type="match status" value="1"/>
</dbReference>
<dbReference type="InterPro" id="IPR000742">
    <property type="entry name" value="EGF"/>
</dbReference>
<dbReference type="SMART" id="SM00200">
    <property type="entry name" value="SEA"/>
    <property type="match status" value="1"/>
</dbReference>
<protein>
    <submittedName>
        <fullName evidence="9">---NA</fullName>
    </submittedName>
</protein>
<dbReference type="InterPro" id="IPR001881">
    <property type="entry name" value="EGF-like_Ca-bd_dom"/>
</dbReference>
<evidence type="ECO:0000256" key="7">
    <source>
        <dbReference type="SAM" id="Phobius"/>
    </source>
</evidence>
<dbReference type="OrthoDB" id="10040649at2759"/>
<evidence type="ECO:0000256" key="2">
    <source>
        <dbReference type="ARBA" id="ARBA00022729"/>
    </source>
</evidence>
<keyword evidence="2 8" id="KW-0732">Signal</keyword>
<sequence length="1536" mass="170728">MNFGGVISCSLLLLFLPRQAICQDTYDIPVTINALIQDSVKIDKTLAKLFYDMDKNFYSKVTVTDAAINAQQRVRDTMKKTINVVFLTVASSHVSKTLTLSNLLYTTKSKWSYTVEVKSILEASQGELPTINDKTVIYKIQENAMKVLEERFQFQSSEILSRLNLESMEDYYAVDENKWIKVVGIIVENVIANRSNMLHLTTCYLAEMVDKTVAEIQGFTLNEVDMYIYNTTMLLETLPEYRDNVTTRLYETFDITPTDLARISNTDLSEINNMILNDVLTLFTDSVLKKLRVTANEIIERDSSFDSKMLLSCTDKWQPFLTIIIPESFDNSAEAMALEVETLSNLIDIPYSEIQQLTITEMINLLETTIDPLSADKKLVEATKISSILTLHGSDTIDNMKDNVFEVIYRFTNFTESQLTTLYGWTLADYLFSSMFTLDEANNVCTIDSLDYDLLAMAKLTVGQIVGDIQQCQSFTVLREIWDRNNVNFLENKYSSGEQFPLDTPISMMVSQLTKAPSTINYRVLNITTEAEELISKLSINNITAVTTYQSPHLKTLSFQDIIGIIVQLKRNGSFDHQVVSHFILTSLTPSQMRTPTQYIYTTNNNYPTSTRQKSHATTAVFNISHDSDKHATVPISRNPLLRSSSNLLDLTSTFHMPQNTFMQISNQINTTITPQRTSTASTTHQSPSLPTKKYLSPESISDSQSKILPTLRFNNITSSYNSTTLKHTLVDSNILNYSKSTTKQIHSTYHVSTYHINSTTMSHPVSSSVSLDRNSYIKTIQNVSFAKSTAPLLITSSLSASYSSNESNLTNINRTKSKEHFIRYTSTSHSHIISSNKDLNISKTVIGQGYYQTSISSTRTVRIMTEQTVTVSRNIVNNVTDVYTSTGIKPSTVINVTLSHRPNHLTESELNTFTPRLYSSYNLSTYVPQTKDHSVPTSERPSTETKMSLLQQSLNITLSETQVFHSIDSSFNTDRKKTSPSTQNLLTETIVSTKTEVTSFKPKPNLTTTTTSDTTFSVTTRNTISYTTSTKVIVNTTISSPAMAGIDASSKGAFSSRANNSSPNMISLVIQTTRIESTMLTNAQTSTPLVMPLLPTTTITIPEKMTSSEKAPRKTDSSMIEASSTMNVLPTNTVISTQEPPIEKPSTNLNHPTTTITGVVKSSLNTNAHSKTSINVPHVQTPSPYLSTVRLPTLPIMSQPTKVSTTSLATSMTSLVRPSTTISGASSSSIQKPAATCQPECKADELCISNSQPAICKAAQNLEGNFRITSGANFTIDLKDKTSEAFMKLAIQIEEVIDSICKQSHYSSVYVGAQVLGFEQGSIIVLYKLSFENTLALSDDTVEDIAQVFRKAQDTNFTIENSSIRIEDFDECSSGLATKCYKTATCNNTLGSYACICPKGTAGDGFSCQVVNSAKSEDKEEVPWIIYVVIAIMVILIVFLIVVIIYCEKKHKKKHRPQVLDFHNGGINMYPRSTSYLAQTPESEADLADGLGIVNRHAPQLNMVTFNPTPEDKKELELQNGQPGMLLSFKRIDPA</sequence>
<evidence type="ECO:0000313" key="9">
    <source>
        <dbReference type="EMBL" id="CAB4015894.1"/>
    </source>
</evidence>
<keyword evidence="7" id="KW-0472">Membrane</keyword>
<dbReference type="PROSITE" id="PS50026">
    <property type="entry name" value="EGF_3"/>
    <property type="match status" value="1"/>
</dbReference>
<evidence type="ECO:0000256" key="3">
    <source>
        <dbReference type="ARBA" id="ARBA00022737"/>
    </source>
</evidence>
<dbReference type="InterPro" id="IPR000152">
    <property type="entry name" value="EGF-type_Asp/Asn_hydroxyl_site"/>
</dbReference>
<feature type="transmembrane region" description="Helical" evidence="7">
    <location>
        <begin position="1425"/>
        <end position="1448"/>
    </location>
</feature>
<feature type="region of interest" description="Disordered" evidence="6">
    <location>
        <begin position="676"/>
        <end position="698"/>
    </location>
</feature>
<organism evidence="9 10">
    <name type="scientific">Paramuricea clavata</name>
    <name type="common">Red gorgonian</name>
    <name type="synonym">Violescent sea-whip</name>
    <dbReference type="NCBI Taxonomy" id="317549"/>
    <lineage>
        <taxon>Eukaryota</taxon>
        <taxon>Metazoa</taxon>
        <taxon>Cnidaria</taxon>
        <taxon>Anthozoa</taxon>
        <taxon>Octocorallia</taxon>
        <taxon>Malacalcyonacea</taxon>
        <taxon>Plexauridae</taxon>
        <taxon>Paramuricea</taxon>
    </lineage>
</organism>
<evidence type="ECO:0000256" key="1">
    <source>
        <dbReference type="ARBA" id="ARBA00022536"/>
    </source>
</evidence>
<dbReference type="PROSITE" id="PS50024">
    <property type="entry name" value="SEA"/>
    <property type="match status" value="1"/>
</dbReference>
<name>A0A7D9ET85_PARCT</name>
<evidence type="ECO:0000256" key="6">
    <source>
        <dbReference type="SAM" id="MobiDB-lite"/>
    </source>
</evidence>
<dbReference type="CDD" id="cd00054">
    <property type="entry name" value="EGF_CA"/>
    <property type="match status" value="1"/>
</dbReference>
<keyword evidence="7" id="KW-1133">Transmembrane helix</keyword>
<dbReference type="GO" id="GO:0005509">
    <property type="term" value="F:calcium ion binding"/>
    <property type="evidence" value="ECO:0007669"/>
    <property type="project" value="InterPro"/>
</dbReference>
<keyword evidence="10" id="KW-1185">Reference proteome</keyword>
<dbReference type="InterPro" id="IPR036364">
    <property type="entry name" value="SEA_dom_sf"/>
</dbReference>
<keyword evidence="3" id="KW-0677">Repeat</keyword>
<dbReference type="InterPro" id="IPR049883">
    <property type="entry name" value="NOTCH1_EGF-like"/>
</dbReference>
<comment type="caution">
    <text evidence="5">Lacks conserved residue(s) required for the propagation of feature annotation.</text>
</comment>
<keyword evidence="4" id="KW-1015">Disulfide bond</keyword>
<feature type="compositionally biased region" description="Polar residues" evidence="6">
    <location>
        <begin position="676"/>
        <end position="690"/>
    </location>
</feature>
<dbReference type="Gene3D" id="3.30.70.960">
    <property type="entry name" value="SEA domain"/>
    <property type="match status" value="1"/>
</dbReference>
<dbReference type="FunFam" id="2.10.25.10:FF:000038">
    <property type="entry name" value="Fibrillin 2"/>
    <property type="match status" value="1"/>
</dbReference>
<dbReference type="InterPro" id="IPR018097">
    <property type="entry name" value="EGF_Ca-bd_CS"/>
</dbReference>
<keyword evidence="7" id="KW-0812">Transmembrane</keyword>
<dbReference type="Pfam" id="PF01390">
    <property type="entry name" value="SEA"/>
    <property type="match status" value="1"/>
</dbReference>
<gene>
    <name evidence="9" type="ORF">PACLA_8A074591</name>
</gene>